<feature type="compositionally biased region" description="Low complexity" evidence="1">
    <location>
        <begin position="226"/>
        <end position="250"/>
    </location>
</feature>
<dbReference type="STRING" id="1314773.A0A3N2PT73"/>
<name>A0A3N2PT73_SODAK</name>
<feature type="compositionally biased region" description="Low complexity" evidence="1">
    <location>
        <begin position="269"/>
        <end position="289"/>
    </location>
</feature>
<keyword evidence="2" id="KW-1133">Transmembrane helix</keyword>
<feature type="region of interest" description="Disordered" evidence="1">
    <location>
        <begin position="269"/>
        <end position="311"/>
    </location>
</feature>
<keyword evidence="2" id="KW-0472">Membrane</keyword>
<feature type="compositionally biased region" description="Low complexity" evidence="1">
    <location>
        <begin position="298"/>
        <end position="309"/>
    </location>
</feature>
<evidence type="ECO:0000256" key="1">
    <source>
        <dbReference type="SAM" id="MobiDB-lite"/>
    </source>
</evidence>
<accession>A0A3N2PT73</accession>
<dbReference type="RefSeq" id="XP_028465494.1">
    <property type="nucleotide sequence ID" value="XM_028612995.1"/>
</dbReference>
<feature type="signal peptide" evidence="3">
    <location>
        <begin position="1"/>
        <end position="23"/>
    </location>
</feature>
<organism evidence="4 5">
    <name type="scientific">Sodiomyces alkalinus (strain CBS 110278 / VKM F-3762 / F11)</name>
    <name type="common">Alkaliphilic filamentous fungus</name>
    <dbReference type="NCBI Taxonomy" id="1314773"/>
    <lineage>
        <taxon>Eukaryota</taxon>
        <taxon>Fungi</taxon>
        <taxon>Dikarya</taxon>
        <taxon>Ascomycota</taxon>
        <taxon>Pezizomycotina</taxon>
        <taxon>Sordariomycetes</taxon>
        <taxon>Hypocreomycetidae</taxon>
        <taxon>Glomerellales</taxon>
        <taxon>Plectosphaerellaceae</taxon>
        <taxon>Sodiomyces</taxon>
    </lineage>
</organism>
<gene>
    <name evidence="4" type="ORF">SODALDRAFT_340862</name>
</gene>
<evidence type="ECO:0000313" key="4">
    <source>
        <dbReference type="EMBL" id="ROT37688.1"/>
    </source>
</evidence>
<keyword evidence="2" id="KW-0812">Transmembrane</keyword>
<keyword evidence="3" id="KW-0732">Signal</keyword>
<dbReference type="GeneID" id="39581473"/>
<feature type="chain" id="PRO_5017976282" description="GPI anchored protein" evidence="3">
    <location>
        <begin position="24"/>
        <end position="452"/>
    </location>
</feature>
<dbReference type="AlphaFoldDB" id="A0A3N2PT73"/>
<keyword evidence="5" id="KW-1185">Reference proteome</keyword>
<feature type="region of interest" description="Disordered" evidence="1">
    <location>
        <begin position="223"/>
        <end position="250"/>
    </location>
</feature>
<evidence type="ECO:0000256" key="2">
    <source>
        <dbReference type="SAM" id="Phobius"/>
    </source>
</evidence>
<protein>
    <recommendedName>
        <fullName evidence="6">GPI anchored protein</fullName>
    </recommendedName>
</protein>
<evidence type="ECO:0008006" key="6">
    <source>
        <dbReference type="Google" id="ProtNLM"/>
    </source>
</evidence>
<dbReference type="PANTHER" id="PTHR39599">
    <property type="entry name" value="GPI-ANCHORED PROTEIN (EUROFUNG)-RELATED-RELATED"/>
    <property type="match status" value="1"/>
</dbReference>
<dbReference type="PANTHER" id="PTHR39599:SF2">
    <property type="entry name" value="ANCHORED PROTEIN, PUTATIVE (AFU_ORTHOLOGUE AFUA_1G09650)-RELATED"/>
    <property type="match status" value="1"/>
</dbReference>
<sequence length="452" mass="46321">MRPATILGLPSSLLLLVAAQVEAQEAQRNPTAIRKMPLDSSEKLFPEYLSFSNDQEDAYRASPFLSPREAVLAARLQLSVEEESSLAANVSTTWPGGRRYRPAFQLHQRGNSWNGVGDGAGWELLRRARESLNALEGRHTCPEGMKNCGDIGEPNKCCMSGENCVEVEDPSVGNVACCPQGAECGGPVGSCPDGSPSCSTELGGGCCIPGFVCRGVGCVPSPPAVPSSTSTSTSTTSQSVTTVTRTSTTTADGGGLSTVVVTVIVTESNEPSPVTSTRTSTVTPSTSNSAAIPPFRPTSTESETTETTTAGTPGDYCPTGFYACLARDGGGCCRTGRDCGTTDCPSTPLTTIVTDGATVVVPITDVPTGSEQTTESCASGWFLCGQDAGPVAGCCPSGYSCGTASCSTVIGSQTAEVQKQFPDSGAARWSFGGWAIGMTVMAGAIGGGFIVA</sequence>
<evidence type="ECO:0000313" key="5">
    <source>
        <dbReference type="Proteomes" id="UP000272025"/>
    </source>
</evidence>
<reference evidence="4 5" key="1">
    <citation type="journal article" date="2018" name="Mol. Ecol.">
        <title>The obligate alkalophilic soda-lake fungus Sodiomyces alkalinus has shifted to a protein diet.</title>
        <authorList>
            <person name="Grum-Grzhimaylo A.A."/>
            <person name="Falkoski D.L."/>
            <person name="van den Heuvel J."/>
            <person name="Valero-Jimenez C.A."/>
            <person name="Min B."/>
            <person name="Choi I.G."/>
            <person name="Lipzen A."/>
            <person name="Daum C.G."/>
            <person name="Aanen D.K."/>
            <person name="Tsang A."/>
            <person name="Henrissat B."/>
            <person name="Bilanenko E.N."/>
            <person name="de Vries R.P."/>
            <person name="van Kan J.A.L."/>
            <person name="Grigoriev I.V."/>
            <person name="Debets A.J.M."/>
        </authorList>
    </citation>
    <scope>NUCLEOTIDE SEQUENCE [LARGE SCALE GENOMIC DNA]</scope>
    <source>
        <strain evidence="4 5">F11</strain>
    </source>
</reference>
<dbReference type="EMBL" id="ML119057">
    <property type="protein sequence ID" value="ROT37688.1"/>
    <property type="molecule type" value="Genomic_DNA"/>
</dbReference>
<evidence type="ECO:0000256" key="3">
    <source>
        <dbReference type="SAM" id="SignalP"/>
    </source>
</evidence>
<dbReference type="OrthoDB" id="2426396at2759"/>
<feature type="transmembrane region" description="Helical" evidence="2">
    <location>
        <begin position="429"/>
        <end position="451"/>
    </location>
</feature>
<proteinExistence type="predicted"/>
<dbReference type="Proteomes" id="UP000272025">
    <property type="component" value="Unassembled WGS sequence"/>
</dbReference>